<comment type="caution">
    <text evidence="1">The sequence shown here is derived from an EMBL/GenBank/DDBJ whole genome shotgun (WGS) entry which is preliminary data.</text>
</comment>
<dbReference type="EMBL" id="CAJVPK010000873">
    <property type="protein sequence ID" value="CAG8556145.1"/>
    <property type="molecule type" value="Genomic_DNA"/>
</dbReference>
<organism evidence="1 2">
    <name type="scientific">Diversispora eburnea</name>
    <dbReference type="NCBI Taxonomy" id="1213867"/>
    <lineage>
        <taxon>Eukaryota</taxon>
        <taxon>Fungi</taxon>
        <taxon>Fungi incertae sedis</taxon>
        <taxon>Mucoromycota</taxon>
        <taxon>Glomeromycotina</taxon>
        <taxon>Glomeromycetes</taxon>
        <taxon>Diversisporales</taxon>
        <taxon>Diversisporaceae</taxon>
        <taxon>Diversispora</taxon>
    </lineage>
</organism>
<dbReference type="AlphaFoldDB" id="A0A9N9B7P7"/>
<reference evidence="1" key="1">
    <citation type="submission" date="2021-06" db="EMBL/GenBank/DDBJ databases">
        <authorList>
            <person name="Kallberg Y."/>
            <person name="Tangrot J."/>
            <person name="Rosling A."/>
        </authorList>
    </citation>
    <scope>NUCLEOTIDE SEQUENCE</scope>
    <source>
        <strain evidence="1">AZ414A</strain>
    </source>
</reference>
<name>A0A9N9B7P7_9GLOM</name>
<dbReference type="Proteomes" id="UP000789706">
    <property type="component" value="Unassembled WGS sequence"/>
</dbReference>
<evidence type="ECO:0000313" key="2">
    <source>
        <dbReference type="Proteomes" id="UP000789706"/>
    </source>
</evidence>
<evidence type="ECO:0000313" key="1">
    <source>
        <dbReference type="EMBL" id="CAG8556145.1"/>
    </source>
</evidence>
<keyword evidence="2" id="KW-1185">Reference proteome</keyword>
<protein>
    <submittedName>
        <fullName evidence="1">294_t:CDS:1</fullName>
    </submittedName>
</protein>
<sequence>MAKFHDVAINDNTAQTNKYNILKMVMSTEFVATNSKRSKVKEIIFTTILFRRCSWPNQRAITLWSHSITRFLPV</sequence>
<accession>A0A9N9B7P7</accession>
<gene>
    <name evidence="1" type="ORF">DEBURN_LOCUS7349</name>
</gene>
<proteinExistence type="predicted"/>